<evidence type="ECO:0000256" key="2">
    <source>
        <dbReference type="ARBA" id="ARBA00022448"/>
    </source>
</evidence>
<evidence type="ECO:0000256" key="7">
    <source>
        <dbReference type="ARBA" id="ARBA00023136"/>
    </source>
</evidence>
<keyword evidence="7 10" id="KW-0472">Membrane</keyword>
<protein>
    <recommendedName>
        <fullName evidence="11">Membrane insertase YidC/Oxa/ALB C-terminal domain-containing protein</fullName>
    </recommendedName>
</protein>
<keyword evidence="3" id="KW-1003">Cell membrane</keyword>
<dbReference type="GO" id="GO:0051205">
    <property type="term" value="P:protein insertion into membrane"/>
    <property type="evidence" value="ECO:0007669"/>
    <property type="project" value="TreeGrafter"/>
</dbReference>
<keyword evidence="2" id="KW-0813">Transport</keyword>
<keyword evidence="4 9" id="KW-0812">Transmembrane</keyword>
<keyword evidence="5" id="KW-0653">Protein transport</keyword>
<dbReference type="EMBL" id="MEYS01000001">
    <property type="protein sequence ID" value="OGD34368.1"/>
    <property type="molecule type" value="Genomic_DNA"/>
</dbReference>
<accession>A0A1F5BUZ2</accession>
<name>A0A1F5BUZ2_9BACT</name>
<dbReference type="PANTHER" id="PTHR12428">
    <property type="entry name" value="OXA1"/>
    <property type="match status" value="1"/>
</dbReference>
<feature type="transmembrane region" description="Helical" evidence="10">
    <location>
        <begin position="20"/>
        <end position="45"/>
    </location>
</feature>
<keyword evidence="8" id="KW-0143">Chaperone</keyword>
<organism evidence="12 13">
    <name type="scientific">Candidatus Azambacteria bacterium RIFCSPLOWO2_01_FULL_46_25</name>
    <dbReference type="NCBI Taxonomy" id="1797298"/>
    <lineage>
        <taxon>Bacteria</taxon>
        <taxon>Candidatus Azamiibacteriota</taxon>
    </lineage>
</organism>
<dbReference type="AlphaFoldDB" id="A0A1F5BUZ2"/>
<evidence type="ECO:0000256" key="5">
    <source>
        <dbReference type="ARBA" id="ARBA00022927"/>
    </source>
</evidence>
<dbReference type="InterPro" id="IPR001708">
    <property type="entry name" value="YidC/ALB3/OXA1/COX18"/>
</dbReference>
<proteinExistence type="inferred from homology"/>
<reference evidence="12 13" key="1">
    <citation type="journal article" date="2016" name="Nat. Commun.">
        <title>Thousands of microbial genomes shed light on interconnected biogeochemical processes in an aquifer system.</title>
        <authorList>
            <person name="Anantharaman K."/>
            <person name="Brown C.T."/>
            <person name="Hug L.A."/>
            <person name="Sharon I."/>
            <person name="Castelle C.J."/>
            <person name="Probst A.J."/>
            <person name="Thomas B.C."/>
            <person name="Singh A."/>
            <person name="Wilkins M.J."/>
            <person name="Karaoz U."/>
            <person name="Brodie E.L."/>
            <person name="Williams K.H."/>
            <person name="Hubbard S.S."/>
            <person name="Banfield J.F."/>
        </authorList>
    </citation>
    <scope>NUCLEOTIDE SEQUENCE [LARGE SCALE GENOMIC DNA]</scope>
</reference>
<gene>
    <name evidence="12" type="ORF">A2988_02465</name>
</gene>
<dbReference type="CDD" id="cd20070">
    <property type="entry name" value="5TM_YidC_Alb3"/>
    <property type="match status" value="1"/>
</dbReference>
<evidence type="ECO:0000256" key="3">
    <source>
        <dbReference type="ARBA" id="ARBA00022475"/>
    </source>
</evidence>
<dbReference type="GO" id="GO:0015031">
    <property type="term" value="P:protein transport"/>
    <property type="evidence" value="ECO:0007669"/>
    <property type="project" value="UniProtKB-KW"/>
</dbReference>
<dbReference type="Pfam" id="PF02096">
    <property type="entry name" value="60KD_IMP"/>
    <property type="match status" value="1"/>
</dbReference>
<evidence type="ECO:0000259" key="11">
    <source>
        <dbReference type="Pfam" id="PF02096"/>
    </source>
</evidence>
<evidence type="ECO:0000256" key="10">
    <source>
        <dbReference type="SAM" id="Phobius"/>
    </source>
</evidence>
<dbReference type="STRING" id="1797298.A2988_02465"/>
<evidence type="ECO:0000313" key="13">
    <source>
        <dbReference type="Proteomes" id="UP000176650"/>
    </source>
</evidence>
<sequence>MLSSTFHTFLYQPLFNALIFLYQTVSFYDLGIAIIVLTVVIRFVLYPVSQKGIRSQREMFAIQPLIKKIQEEYKGRKEEQMKRTMALYKEKKINPFSGCLPILIQLPVLIALYWVFMAGFDDKSLENLYGFIQNPGPINHIFLGFIDISRKNIYLAILAGILQFYQSKMILNEQMRNQAKGSSQNDFSTTMSKQMTYMMPMVTVAVSYSLQAGLALYWITTTAFSIAQQWIIFKKAK</sequence>
<evidence type="ECO:0000256" key="6">
    <source>
        <dbReference type="ARBA" id="ARBA00022989"/>
    </source>
</evidence>
<dbReference type="InterPro" id="IPR028055">
    <property type="entry name" value="YidC/Oxa/ALB_C"/>
</dbReference>
<evidence type="ECO:0000256" key="9">
    <source>
        <dbReference type="RuleBase" id="RU003945"/>
    </source>
</evidence>
<evidence type="ECO:0000256" key="4">
    <source>
        <dbReference type="ARBA" id="ARBA00022692"/>
    </source>
</evidence>
<evidence type="ECO:0000256" key="1">
    <source>
        <dbReference type="ARBA" id="ARBA00004651"/>
    </source>
</evidence>
<comment type="subcellular location">
    <subcellularLocation>
        <location evidence="1">Cell membrane</location>
        <topology evidence="1">Multi-pass membrane protein</topology>
    </subcellularLocation>
    <subcellularLocation>
        <location evidence="9">Membrane</location>
        <topology evidence="9">Multi-pass membrane protein</topology>
    </subcellularLocation>
</comment>
<feature type="transmembrane region" description="Helical" evidence="10">
    <location>
        <begin position="197"/>
        <end position="219"/>
    </location>
</feature>
<dbReference type="PANTHER" id="PTHR12428:SF65">
    <property type="entry name" value="CYTOCHROME C OXIDASE ASSEMBLY PROTEIN COX18, MITOCHONDRIAL"/>
    <property type="match status" value="1"/>
</dbReference>
<feature type="domain" description="Membrane insertase YidC/Oxa/ALB C-terminal" evidence="11">
    <location>
        <begin position="31"/>
        <end position="233"/>
    </location>
</feature>
<evidence type="ECO:0000313" key="12">
    <source>
        <dbReference type="EMBL" id="OGD34368.1"/>
    </source>
</evidence>
<keyword evidence="6 10" id="KW-1133">Transmembrane helix</keyword>
<comment type="similarity">
    <text evidence="9">Belongs to the OXA1/ALB3/YidC family.</text>
</comment>
<comment type="caution">
    <text evidence="12">The sequence shown here is derived from an EMBL/GenBank/DDBJ whole genome shotgun (WGS) entry which is preliminary data.</text>
</comment>
<dbReference type="InterPro" id="IPR047196">
    <property type="entry name" value="YidC_ALB_C"/>
</dbReference>
<dbReference type="Proteomes" id="UP000176650">
    <property type="component" value="Unassembled WGS sequence"/>
</dbReference>
<dbReference type="GO" id="GO:0032977">
    <property type="term" value="F:membrane insertase activity"/>
    <property type="evidence" value="ECO:0007669"/>
    <property type="project" value="InterPro"/>
</dbReference>
<evidence type="ECO:0000256" key="8">
    <source>
        <dbReference type="ARBA" id="ARBA00023186"/>
    </source>
</evidence>
<feature type="transmembrane region" description="Helical" evidence="10">
    <location>
        <begin position="93"/>
        <end position="116"/>
    </location>
</feature>
<dbReference type="NCBIfam" id="TIGR03592">
    <property type="entry name" value="yidC_oxa1_cterm"/>
    <property type="match status" value="1"/>
</dbReference>
<dbReference type="GO" id="GO:0005886">
    <property type="term" value="C:plasma membrane"/>
    <property type="evidence" value="ECO:0007669"/>
    <property type="project" value="UniProtKB-SubCell"/>
</dbReference>